<accession>A0ACC1PYF3</accession>
<evidence type="ECO:0000313" key="1">
    <source>
        <dbReference type="EMBL" id="KAJ3004831.1"/>
    </source>
</evidence>
<evidence type="ECO:0000313" key="2">
    <source>
        <dbReference type="Proteomes" id="UP001144978"/>
    </source>
</evidence>
<dbReference type="EMBL" id="JANSHE010001070">
    <property type="protein sequence ID" value="KAJ3004831.1"/>
    <property type="molecule type" value="Genomic_DNA"/>
</dbReference>
<keyword evidence="2" id="KW-1185">Reference proteome</keyword>
<dbReference type="Proteomes" id="UP001144978">
    <property type="component" value="Unassembled WGS sequence"/>
</dbReference>
<comment type="caution">
    <text evidence="1">The sequence shown here is derived from an EMBL/GenBank/DDBJ whole genome shotgun (WGS) entry which is preliminary data.</text>
</comment>
<reference evidence="1" key="1">
    <citation type="submission" date="2022-08" db="EMBL/GenBank/DDBJ databases">
        <title>Genome Sequence of Pycnoporus sanguineus.</title>
        <authorList>
            <person name="Buettner E."/>
        </authorList>
    </citation>
    <scope>NUCLEOTIDE SEQUENCE</scope>
    <source>
        <strain evidence="1">CG-C14</strain>
    </source>
</reference>
<name>A0ACC1PYF3_9APHY</name>
<protein>
    <submittedName>
        <fullName evidence="1">Uncharacterized protein</fullName>
    </submittedName>
</protein>
<proteinExistence type="predicted"/>
<sequence>MFLATKATNALRPDTVAEQPQDVAAVDEKADNPPASPSISLVARPLTFASRVSSAFSQSTIFGPLTLGTSPERKQSHGNAANSSSAPKQYVFNVNVDAAVSIPATLQDVHGPTSFAENLDSTARNPTGHFYKDQYAFALLNTLRPQGSYARLSLSEDATEDAKKHLARFVERLRSGELFIQMNRFEPLVMCHSENSALAQKLAVPAALLGKPDSVIVAHVSIEDHCAYAEAALHADNSRW</sequence>
<organism evidence="1 2">
    <name type="scientific">Trametes sanguinea</name>
    <dbReference type="NCBI Taxonomy" id="158606"/>
    <lineage>
        <taxon>Eukaryota</taxon>
        <taxon>Fungi</taxon>
        <taxon>Dikarya</taxon>
        <taxon>Basidiomycota</taxon>
        <taxon>Agaricomycotina</taxon>
        <taxon>Agaricomycetes</taxon>
        <taxon>Polyporales</taxon>
        <taxon>Polyporaceae</taxon>
        <taxon>Trametes</taxon>
    </lineage>
</organism>
<gene>
    <name evidence="1" type="ORF">NUW54_g4626</name>
</gene>